<reference evidence="10" key="1">
    <citation type="journal article" date="2019" name="Int. J. Syst. Evol. Microbiol.">
        <title>The Global Catalogue of Microorganisms (GCM) 10K type strain sequencing project: providing services to taxonomists for standard genome sequencing and annotation.</title>
        <authorList>
            <consortium name="The Broad Institute Genomics Platform"/>
            <consortium name="The Broad Institute Genome Sequencing Center for Infectious Disease"/>
            <person name="Wu L."/>
            <person name="Ma J."/>
        </authorList>
    </citation>
    <scope>NUCLEOTIDE SEQUENCE [LARGE SCALE GENOMIC DNA]</scope>
    <source>
        <strain evidence="10">CCUG 50754</strain>
    </source>
</reference>
<dbReference type="Gene3D" id="3.40.605.10">
    <property type="entry name" value="Aldehyde Dehydrogenase, Chain A, domain 1"/>
    <property type="match status" value="1"/>
</dbReference>
<keyword evidence="4 7" id="KW-0521">NADP</keyword>
<proteinExistence type="inferred from homology"/>
<evidence type="ECO:0000256" key="6">
    <source>
        <dbReference type="ARBA" id="ARBA00049024"/>
    </source>
</evidence>
<keyword evidence="2 7" id="KW-0028">Amino-acid biosynthesis</keyword>
<dbReference type="PIRSF" id="PIRSF000151">
    <property type="entry name" value="GPR"/>
    <property type="match status" value="1"/>
</dbReference>
<comment type="subcellular location">
    <subcellularLocation>
        <location evidence="7">Cytoplasm</location>
    </subcellularLocation>
</comment>
<evidence type="ECO:0000256" key="2">
    <source>
        <dbReference type="ARBA" id="ARBA00022605"/>
    </source>
</evidence>
<dbReference type="Pfam" id="PF00171">
    <property type="entry name" value="Aldedh"/>
    <property type="match status" value="1"/>
</dbReference>
<organism evidence="9 10">
    <name type="scientific">Microbacterium koreense</name>
    <dbReference type="NCBI Taxonomy" id="323761"/>
    <lineage>
        <taxon>Bacteria</taxon>
        <taxon>Bacillati</taxon>
        <taxon>Actinomycetota</taxon>
        <taxon>Actinomycetes</taxon>
        <taxon>Micrococcales</taxon>
        <taxon>Microbacteriaceae</taxon>
        <taxon>Microbacterium</taxon>
    </lineage>
</organism>
<evidence type="ECO:0000256" key="1">
    <source>
        <dbReference type="ARBA" id="ARBA00004985"/>
    </source>
</evidence>
<evidence type="ECO:0000256" key="4">
    <source>
        <dbReference type="ARBA" id="ARBA00022857"/>
    </source>
</evidence>
<dbReference type="EMBL" id="JBHTIM010000001">
    <property type="protein sequence ID" value="MFD0781434.1"/>
    <property type="molecule type" value="Genomic_DNA"/>
</dbReference>
<dbReference type="NCBIfam" id="NF001221">
    <property type="entry name" value="PRK00197.1"/>
    <property type="match status" value="1"/>
</dbReference>
<dbReference type="InterPro" id="IPR016161">
    <property type="entry name" value="Ald_DH/histidinol_DH"/>
</dbReference>
<dbReference type="InterPro" id="IPR020593">
    <property type="entry name" value="G-glutamylP_reductase_CS"/>
</dbReference>
<comment type="function">
    <text evidence="7">Catalyzes the NADPH-dependent reduction of L-glutamate 5-phosphate into L-glutamate 5-semialdehyde and phosphate. The product spontaneously undergoes cyclization to form 1-pyrroline-5-carboxylate.</text>
</comment>
<comment type="caution">
    <text evidence="9">The sequence shown here is derived from an EMBL/GenBank/DDBJ whole genome shotgun (WGS) entry which is preliminary data.</text>
</comment>
<name>A0ABW2ZS14_9MICO</name>
<keyword evidence="7" id="KW-0963">Cytoplasm</keyword>
<keyword evidence="5 7" id="KW-0560">Oxidoreductase</keyword>
<dbReference type="InterPro" id="IPR015590">
    <property type="entry name" value="Aldehyde_DH_dom"/>
</dbReference>
<keyword evidence="10" id="KW-1185">Reference proteome</keyword>
<dbReference type="SUPFAM" id="SSF53720">
    <property type="entry name" value="ALDH-like"/>
    <property type="match status" value="1"/>
</dbReference>
<dbReference type="InterPro" id="IPR012134">
    <property type="entry name" value="Glu-5-SA_DH"/>
</dbReference>
<dbReference type="GO" id="GO:0004350">
    <property type="term" value="F:glutamate-5-semialdehyde dehydrogenase activity"/>
    <property type="evidence" value="ECO:0007669"/>
    <property type="project" value="UniProtKB-EC"/>
</dbReference>
<sequence>MTITATTARERMLLAKDASLRVGLLDDAAKQRALRAIADALESATGDIVAANGDDLSRAVASGLSPAMQDRLRLDAPRIAALADAVRAVADLPDPVGRVLDERTMANGIRLTKVAVPFGVVGSIYEARPNVTVDIAALALRSGNAVVLRGGTAAELTNAQLVRAMRGALRAQGIDPEAIQTVDDFGRPGARELMQARGIVDVLVPRGSAQLIETVVTESSVPVIETGAGVVHVFLDASAPLERARAIVVNAKVQRPSVCNSAETVLVHREAAATLVPAIVSALQAEGVVVHGDDEVGALASDVVSATEADWAAEYLGLEIAMRVVDDLDAALAHIREYSTHHTESIVTDDDAAAERFLAEVDSAVVMTNASTRFTDGGEFGFGAEVGISTQKLHARGPMGLPELTSSKWLARGSGQVRT</sequence>
<dbReference type="Gene3D" id="3.40.309.10">
    <property type="entry name" value="Aldehyde Dehydrogenase, Chain A, domain 2"/>
    <property type="match status" value="1"/>
</dbReference>
<dbReference type="EC" id="1.2.1.41" evidence="7"/>
<evidence type="ECO:0000256" key="5">
    <source>
        <dbReference type="ARBA" id="ARBA00023002"/>
    </source>
</evidence>
<evidence type="ECO:0000313" key="9">
    <source>
        <dbReference type="EMBL" id="MFD0781434.1"/>
    </source>
</evidence>
<evidence type="ECO:0000313" key="10">
    <source>
        <dbReference type="Proteomes" id="UP001597042"/>
    </source>
</evidence>
<evidence type="ECO:0000256" key="7">
    <source>
        <dbReference type="HAMAP-Rule" id="MF_00412"/>
    </source>
</evidence>
<dbReference type="PANTHER" id="PTHR11063">
    <property type="entry name" value="GLUTAMATE SEMIALDEHYDE DEHYDROGENASE"/>
    <property type="match status" value="1"/>
</dbReference>
<comment type="catalytic activity">
    <reaction evidence="6 7">
        <text>L-glutamate 5-semialdehyde + phosphate + NADP(+) = L-glutamyl 5-phosphate + NADPH + H(+)</text>
        <dbReference type="Rhea" id="RHEA:19541"/>
        <dbReference type="ChEBI" id="CHEBI:15378"/>
        <dbReference type="ChEBI" id="CHEBI:43474"/>
        <dbReference type="ChEBI" id="CHEBI:57783"/>
        <dbReference type="ChEBI" id="CHEBI:58066"/>
        <dbReference type="ChEBI" id="CHEBI:58274"/>
        <dbReference type="ChEBI" id="CHEBI:58349"/>
        <dbReference type="EC" id="1.2.1.41"/>
    </reaction>
</comment>
<dbReference type="InterPro" id="IPR016163">
    <property type="entry name" value="Ald_DH_C"/>
</dbReference>
<gene>
    <name evidence="7" type="primary">proA</name>
    <name evidence="9" type="ORF">ACFQZV_09005</name>
</gene>
<comment type="similarity">
    <text evidence="7">Belongs to the gamma-glutamyl phosphate reductase family.</text>
</comment>
<evidence type="ECO:0000259" key="8">
    <source>
        <dbReference type="Pfam" id="PF00171"/>
    </source>
</evidence>
<dbReference type="HAMAP" id="MF_00412">
    <property type="entry name" value="ProA"/>
    <property type="match status" value="1"/>
</dbReference>
<keyword evidence="3 7" id="KW-0641">Proline biosynthesis</keyword>
<dbReference type="NCBIfam" id="TIGR00407">
    <property type="entry name" value="proA"/>
    <property type="match status" value="1"/>
</dbReference>
<feature type="domain" description="Aldehyde dehydrogenase" evidence="8">
    <location>
        <begin position="46"/>
        <end position="301"/>
    </location>
</feature>
<dbReference type="PROSITE" id="PS01223">
    <property type="entry name" value="PROA"/>
    <property type="match status" value="1"/>
</dbReference>
<dbReference type="InterPro" id="IPR016162">
    <property type="entry name" value="Ald_DH_N"/>
</dbReference>
<dbReference type="InterPro" id="IPR000965">
    <property type="entry name" value="GPR_dom"/>
</dbReference>
<comment type="pathway">
    <text evidence="1 7">Amino-acid biosynthesis; L-proline biosynthesis; L-glutamate 5-semialdehyde from L-glutamate: step 2/2.</text>
</comment>
<evidence type="ECO:0000256" key="3">
    <source>
        <dbReference type="ARBA" id="ARBA00022650"/>
    </source>
</evidence>
<accession>A0ABW2ZS14</accession>
<dbReference type="CDD" id="cd07079">
    <property type="entry name" value="ALDH_F18-19_ProA-GPR"/>
    <property type="match status" value="1"/>
</dbReference>
<dbReference type="Proteomes" id="UP001597042">
    <property type="component" value="Unassembled WGS sequence"/>
</dbReference>
<protein>
    <recommendedName>
        <fullName evidence="7">Gamma-glutamyl phosphate reductase</fullName>
        <shortName evidence="7">GPR</shortName>
        <ecNumber evidence="7">1.2.1.41</ecNumber>
    </recommendedName>
    <alternativeName>
        <fullName evidence="7">Glutamate-5-semialdehyde dehydrogenase</fullName>
    </alternativeName>
    <alternativeName>
        <fullName evidence="7">Glutamyl-gamma-semialdehyde dehydrogenase</fullName>
        <shortName evidence="7">GSA dehydrogenase</shortName>
    </alternativeName>
</protein>
<dbReference type="PANTHER" id="PTHR11063:SF8">
    <property type="entry name" value="DELTA-1-PYRROLINE-5-CARBOXYLATE SYNTHASE"/>
    <property type="match status" value="1"/>
</dbReference>
<dbReference type="RefSeq" id="WP_378752687.1">
    <property type="nucleotide sequence ID" value="NZ_JBHSSV010000011.1"/>
</dbReference>